<feature type="transmembrane region" description="Helical" evidence="6">
    <location>
        <begin position="42"/>
        <end position="61"/>
    </location>
</feature>
<comment type="similarity">
    <text evidence="2">Belongs to the nematode receptor-like protein srd family.</text>
</comment>
<evidence type="ECO:0000256" key="3">
    <source>
        <dbReference type="ARBA" id="ARBA00022692"/>
    </source>
</evidence>
<evidence type="ECO:0008006" key="9">
    <source>
        <dbReference type="Google" id="ProtNLM"/>
    </source>
</evidence>
<evidence type="ECO:0000256" key="1">
    <source>
        <dbReference type="ARBA" id="ARBA00004141"/>
    </source>
</evidence>
<feature type="transmembrane region" description="Helical" evidence="6">
    <location>
        <begin position="12"/>
        <end position="30"/>
    </location>
</feature>
<evidence type="ECO:0000313" key="7">
    <source>
        <dbReference type="EMBL" id="GMT23016.1"/>
    </source>
</evidence>
<proteinExistence type="inferred from homology"/>
<dbReference type="PANTHER" id="PTHR22945:SF40">
    <property type="entry name" value="SERPENTINE RECEPTOR, CLASS D (DELTA)-RELATED"/>
    <property type="match status" value="1"/>
</dbReference>
<keyword evidence="5 6" id="KW-0472">Membrane</keyword>
<evidence type="ECO:0000256" key="5">
    <source>
        <dbReference type="ARBA" id="ARBA00023136"/>
    </source>
</evidence>
<dbReference type="GO" id="GO:0016020">
    <property type="term" value="C:membrane"/>
    <property type="evidence" value="ECO:0007669"/>
    <property type="project" value="UniProtKB-SubCell"/>
</dbReference>
<feature type="non-terminal residue" evidence="7">
    <location>
        <position position="145"/>
    </location>
</feature>
<dbReference type="Proteomes" id="UP001432322">
    <property type="component" value="Unassembled WGS sequence"/>
</dbReference>
<evidence type="ECO:0000313" key="8">
    <source>
        <dbReference type="Proteomes" id="UP001432322"/>
    </source>
</evidence>
<name>A0AAV5VWW5_9BILA</name>
<dbReference type="AlphaFoldDB" id="A0AAV5VWW5"/>
<protein>
    <recommendedName>
        <fullName evidence="9">G protein-coupled receptor</fullName>
    </recommendedName>
</protein>
<keyword evidence="8" id="KW-1185">Reference proteome</keyword>
<dbReference type="InterPro" id="IPR050920">
    <property type="entry name" value="Nematode_rcpt-like_delta"/>
</dbReference>
<evidence type="ECO:0000256" key="2">
    <source>
        <dbReference type="ARBA" id="ARBA00009166"/>
    </source>
</evidence>
<comment type="caution">
    <text evidence="7">The sequence shown here is derived from an EMBL/GenBank/DDBJ whole genome shotgun (WGS) entry which is preliminary data.</text>
</comment>
<gene>
    <name evidence="7" type="ORF">PFISCL1PPCAC_14313</name>
</gene>
<evidence type="ECO:0000256" key="4">
    <source>
        <dbReference type="ARBA" id="ARBA00022989"/>
    </source>
</evidence>
<sequence length="145" mass="16425">MLVSFPRVIHDGSCIIAIVLNSALIIVILMKTPTKLRCFATVLFNMSIIELITALSSLFVFNRIMSTDEHMLTMFAGPCHLTESSSLCFSIYAIRLHGHAHHCALLAFSFCYRYYVIRNSEPSSRTVFLWLTIIYVPTVIVYVSL</sequence>
<feature type="transmembrane region" description="Helical" evidence="6">
    <location>
        <begin position="127"/>
        <end position="144"/>
    </location>
</feature>
<reference evidence="7" key="1">
    <citation type="submission" date="2023-10" db="EMBL/GenBank/DDBJ databases">
        <title>Genome assembly of Pristionchus species.</title>
        <authorList>
            <person name="Yoshida K."/>
            <person name="Sommer R.J."/>
        </authorList>
    </citation>
    <scope>NUCLEOTIDE SEQUENCE</scope>
    <source>
        <strain evidence="7">RS5133</strain>
    </source>
</reference>
<dbReference type="EMBL" id="BTSY01000004">
    <property type="protein sequence ID" value="GMT23016.1"/>
    <property type="molecule type" value="Genomic_DNA"/>
</dbReference>
<organism evidence="7 8">
    <name type="scientific">Pristionchus fissidentatus</name>
    <dbReference type="NCBI Taxonomy" id="1538716"/>
    <lineage>
        <taxon>Eukaryota</taxon>
        <taxon>Metazoa</taxon>
        <taxon>Ecdysozoa</taxon>
        <taxon>Nematoda</taxon>
        <taxon>Chromadorea</taxon>
        <taxon>Rhabditida</taxon>
        <taxon>Rhabditina</taxon>
        <taxon>Diplogasteromorpha</taxon>
        <taxon>Diplogasteroidea</taxon>
        <taxon>Neodiplogasteridae</taxon>
        <taxon>Pristionchus</taxon>
    </lineage>
</organism>
<accession>A0AAV5VWW5</accession>
<keyword evidence="3 6" id="KW-0812">Transmembrane</keyword>
<evidence type="ECO:0000256" key="6">
    <source>
        <dbReference type="SAM" id="Phobius"/>
    </source>
</evidence>
<comment type="subcellular location">
    <subcellularLocation>
        <location evidence="1">Membrane</location>
        <topology evidence="1">Multi-pass membrane protein</topology>
    </subcellularLocation>
</comment>
<dbReference type="Pfam" id="PF10317">
    <property type="entry name" value="7TM_GPCR_Srd"/>
    <property type="match status" value="1"/>
</dbReference>
<dbReference type="PANTHER" id="PTHR22945">
    <property type="entry name" value="SERPENTINE RECEPTOR, CLASS D DELTA"/>
    <property type="match status" value="1"/>
</dbReference>
<keyword evidence="4 6" id="KW-1133">Transmembrane helix</keyword>
<dbReference type="InterPro" id="IPR019421">
    <property type="entry name" value="7TM_GPCR_serpentine_rcpt_Srd"/>
</dbReference>